<dbReference type="InterPro" id="IPR019826">
    <property type="entry name" value="Carboxylesterase_B_AS"/>
</dbReference>
<dbReference type="PROSITE" id="PS00122">
    <property type="entry name" value="CARBOXYLESTERASE_B_1"/>
    <property type="match status" value="1"/>
</dbReference>
<evidence type="ECO:0000256" key="2">
    <source>
        <dbReference type="ARBA" id="ARBA00022801"/>
    </source>
</evidence>
<sequence length="442" mass="46724">MPAKIDPVTVDVEGGTLSGSREDGVLVFRGVPYAASPTGELRWRAPQPVVPWTGERAASAHDAPCPQPGDLDPTVANFGGVSGAQSEDCLFLTIHAPENAQNAPVLVWYHGGAFFLGAGHLGSYDGTANAKQGVITVSVNYRLGALANFVHPALADNRGDEPQGNYALQDSVAVLEWVRDNIGAFGGNPDNVTIAGQSAGGGIVTNLLSLPSAKGLFDKAIVQSGSLLLPDRDPAEATRLAIEALETIGVGEDATAQDLRAISAQTFAASEKLQRGFFFTSDPGWKPAATIDALRAGTEIDVPLLVGSNMGEGGFRAARTFASLAGDSGAPAFLYRFEHVPAFRKEEWTKGPIHSAELMFAFDSIDTSSWGGKRADDRDRAIARQVNSCWVAFVKLPADTRTIDCADGFAWKPYVEGETARFTSDGFELADGREFPDGPAQD</sequence>
<dbReference type="Gene3D" id="3.40.50.1820">
    <property type="entry name" value="alpha/beta hydrolase"/>
    <property type="match status" value="2"/>
</dbReference>
<evidence type="ECO:0000313" key="5">
    <source>
        <dbReference type="EMBL" id="MXO89878.1"/>
    </source>
</evidence>
<dbReference type="OrthoDB" id="9775851at2"/>
<evidence type="ECO:0000256" key="1">
    <source>
        <dbReference type="ARBA" id="ARBA00005964"/>
    </source>
</evidence>
<comment type="similarity">
    <text evidence="1 3">Belongs to the type-B carboxylesterase/lipase family.</text>
</comment>
<dbReference type="Proteomes" id="UP000442714">
    <property type="component" value="Unassembled WGS sequence"/>
</dbReference>
<evidence type="ECO:0000256" key="3">
    <source>
        <dbReference type="RuleBase" id="RU361235"/>
    </source>
</evidence>
<reference evidence="5 6" key="1">
    <citation type="submission" date="2019-12" db="EMBL/GenBank/DDBJ databases">
        <title>Genomic-based taxomic classification of the family Erythrobacteraceae.</title>
        <authorList>
            <person name="Xu L."/>
        </authorList>
    </citation>
    <scope>NUCLEOTIDE SEQUENCE [LARGE SCALE GENOMIC DNA]</scope>
    <source>
        <strain evidence="5 6">KCTC 52763</strain>
    </source>
</reference>
<dbReference type="Pfam" id="PF00135">
    <property type="entry name" value="COesterase"/>
    <property type="match status" value="1"/>
</dbReference>
<dbReference type="EMBL" id="WTYX01000001">
    <property type="protein sequence ID" value="MXO89878.1"/>
    <property type="molecule type" value="Genomic_DNA"/>
</dbReference>
<name>A0A844ZQ61_9SPHN</name>
<dbReference type="SUPFAM" id="SSF53474">
    <property type="entry name" value="alpha/beta-Hydrolases"/>
    <property type="match status" value="1"/>
</dbReference>
<dbReference type="InterPro" id="IPR029058">
    <property type="entry name" value="AB_hydrolase_fold"/>
</dbReference>
<dbReference type="InterPro" id="IPR002018">
    <property type="entry name" value="CarbesteraseB"/>
</dbReference>
<dbReference type="GO" id="GO:0016787">
    <property type="term" value="F:hydrolase activity"/>
    <property type="evidence" value="ECO:0007669"/>
    <property type="project" value="UniProtKB-KW"/>
</dbReference>
<organism evidence="5 6">
    <name type="scientific">Pontixanthobacter aquaemixtae</name>
    <dbReference type="NCBI Taxonomy" id="1958940"/>
    <lineage>
        <taxon>Bacteria</taxon>
        <taxon>Pseudomonadati</taxon>
        <taxon>Pseudomonadota</taxon>
        <taxon>Alphaproteobacteria</taxon>
        <taxon>Sphingomonadales</taxon>
        <taxon>Erythrobacteraceae</taxon>
        <taxon>Pontixanthobacter</taxon>
    </lineage>
</organism>
<dbReference type="InterPro" id="IPR050309">
    <property type="entry name" value="Type-B_Carboxylest/Lipase"/>
</dbReference>
<comment type="caution">
    <text evidence="5">The sequence shown here is derived from an EMBL/GenBank/DDBJ whole genome shotgun (WGS) entry which is preliminary data.</text>
</comment>
<dbReference type="PANTHER" id="PTHR11559">
    <property type="entry name" value="CARBOXYLESTERASE"/>
    <property type="match status" value="1"/>
</dbReference>
<dbReference type="EC" id="3.1.1.-" evidence="3"/>
<feature type="domain" description="Carboxylesterase type B" evidence="4">
    <location>
        <begin position="9"/>
        <end position="319"/>
    </location>
</feature>
<protein>
    <recommendedName>
        <fullName evidence="3">Carboxylic ester hydrolase</fullName>
        <ecNumber evidence="3">3.1.1.-</ecNumber>
    </recommendedName>
</protein>
<dbReference type="AlphaFoldDB" id="A0A844ZQ61"/>
<evidence type="ECO:0000313" key="6">
    <source>
        <dbReference type="Proteomes" id="UP000442714"/>
    </source>
</evidence>
<accession>A0A844ZQ61</accession>
<keyword evidence="6" id="KW-1185">Reference proteome</keyword>
<keyword evidence="2 3" id="KW-0378">Hydrolase</keyword>
<gene>
    <name evidence="5" type="ORF">GRI41_03515</name>
</gene>
<evidence type="ECO:0000259" key="4">
    <source>
        <dbReference type="Pfam" id="PF00135"/>
    </source>
</evidence>
<proteinExistence type="inferred from homology"/>